<name>A0AAU9N2N3_9ASTR</name>
<dbReference type="AlphaFoldDB" id="A0AAU9N2N3"/>
<accession>A0AAU9N2N3</accession>
<feature type="compositionally biased region" description="Basic and acidic residues" evidence="1">
    <location>
        <begin position="150"/>
        <end position="161"/>
    </location>
</feature>
<comment type="caution">
    <text evidence="2">The sequence shown here is derived from an EMBL/GenBank/DDBJ whole genome shotgun (WGS) entry which is preliminary data.</text>
</comment>
<evidence type="ECO:0000313" key="2">
    <source>
        <dbReference type="EMBL" id="CAH1434289.1"/>
    </source>
</evidence>
<evidence type="ECO:0000313" key="3">
    <source>
        <dbReference type="Proteomes" id="UP001157418"/>
    </source>
</evidence>
<dbReference type="Proteomes" id="UP001157418">
    <property type="component" value="Unassembled WGS sequence"/>
</dbReference>
<gene>
    <name evidence="2" type="ORF">LVIROSA_LOCUS20816</name>
</gene>
<feature type="region of interest" description="Disordered" evidence="1">
    <location>
        <begin position="140"/>
        <end position="161"/>
    </location>
</feature>
<evidence type="ECO:0000256" key="1">
    <source>
        <dbReference type="SAM" id="MobiDB-lite"/>
    </source>
</evidence>
<proteinExistence type="predicted"/>
<organism evidence="2 3">
    <name type="scientific">Lactuca virosa</name>
    <dbReference type="NCBI Taxonomy" id="75947"/>
    <lineage>
        <taxon>Eukaryota</taxon>
        <taxon>Viridiplantae</taxon>
        <taxon>Streptophyta</taxon>
        <taxon>Embryophyta</taxon>
        <taxon>Tracheophyta</taxon>
        <taxon>Spermatophyta</taxon>
        <taxon>Magnoliopsida</taxon>
        <taxon>eudicotyledons</taxon>
        <taxon>Gunneridae</taxon>
        <taxon>Pentapetalae</taxon>
        <taxon>asterids</taxon>
        <taxon>campanulids</taxon>
        <taxon>Asterales</taxon>
        <taxon>Asteraceae</taxon>
        <taxon>Cichorioideae</taxon>
        <taxon>Cichorieae</taxon>
        <taxon>Lactucinae</taxon>
        <taxon>Lactuca</taxon>
    </lineage>
</organism>
<protein>
    <submittedName>
        <fullName evidence="2">Uncharacterized protein</fullName>
    </submittedName>
</protein>
<reference evidence="2 3" key="1">
    <citation type="submission" date="2022-01" db="EMBL/GenBank/DDBJ databases">
        <authorList>
            <person name="Xiong W."/>
            <person name="Schranz E."/>
        </authorList>
    </citation>
    <scope>NUCLEOTIDE SEQUENCE [LARGE SCALE GENOMIC DNA]</scope>
</reference>
<sequence>MEVALKDGLEKFPDSVVLTEWIGKMNELFKEVHEGANNKKVHEPEGCNELNMNDIGDGGEGNSSPVRGLIVTEVNVEKDVNYSTPVDTNSLTMSQFHRLLGVNEEMIKLLDETELQVYRRKKLMVGFSGDNVVGRNLGEAVDNAAEDDDNDKREKHRRDIE</sequence>
<dbReference type="EMBL" id="CAKMRJ010003391">
    <property type="protein sequence ID" value="CAH1434289.1"/>
    <property type="molecule type" value="Genomic_DNA"/>
</dbReference>
<keyword evidence="3" id="KW-1185">Reference proteome</keyword>